<name>A0ABT9HMN4_9SPHN</name>
<organism evidence="1 2">
    <name type="scientific">Qipengyuania profundimaris</name>
    <dbReference type="NCBI Taxonomy" id="3067652"/>
    <lineage>
        <taxon>Bacteria</taxon>
        <taxon>Pseudomonadati</taxon>
        <taxon>Pseudomonadota</taxon>
        <taxon>Alphaproteobacteria</taxon>
        <taxon>Sphingomonadales</taxon>
        <taxon>Erythrobacteraceae</taxon>
        <taxon>Qipengyuania</taxon>
    </lineage>
</organism>
<reference evidence="1 2" key="1">
    <citation type="submission" date="2023-08" db="EMBL/GenBank/DDBJ databases">
        <title>genomic of G39.</title>
        <authorList>
            <person name="Wang Y."/>
        </authorList>
    </citation>
    <scope>NUCLEOTIDE SEQUENCE [LARGE SCALE GENOMIC DNA]</scope>
    <source>
        <strain evidence="1 2">G39</strain>
    </source>
</reference>
<proteinExistence type="predicted"/>
<dbReference type="RefSeq" id="WP_305931832.1">
    <property type="nucleotide sequence ID" value="NZ_JAVAIM010000001.1"/>
</dbReference>
<comment type="caution">
    <text evidence="1">The sequence shown here is derived from an EMBL/GenBank/DDBJ whole genome shotgun (WGS) entry which is preliminary data.</text>
</comment>
<protein>
    <submittedName>
        <fullName evidence="1">Uncharacterized protein</fullName>
    </submittedName>
</protein>
<evidence type="ECO:0000313" key="1">
    <source>
        <dbReference type="EMBL" id="MDP4574417.1"/>
    </source>
</evidence>
<gene>
    <name evidence="1" type="ORF">Q9K02_04600</name>
</gene>
<dbReference type="EMBL" id="JAVAIM010000001">
    <property type="protein sequence ID" value="MDP4574417.1"/>
    <property type="molecule type" value="Genomic_DNA"/>
</dbReference>
<dbReference type="Proteomes" id="UP001240639">
    <property type="component" value="Unassembled WGS sequence"/>
</dbReference>
<accession>A0ABT9HMN4</accession>
<evidence type="ECO:0000313" key="2">
    <source>
        <dbReference type="Proteomes" id="UP001240639"/>
    </source>
</evidence>
<keyword evidence="2" id="KW-1185">Reference proteome</keyword>
<sequence length="176" mass="19322">MNMITVQRPLEGEPLLPHPAYRTCRTLSRVAAFLSATGLSRDSVEMGCPSKEGFYADQEAGVVVTATSCGRPLFFAECEALAQFLQMDLVLMRFDPLLGASFDVLMAGSQNWLCDFVAWRRNGGDIWLVPKQASGPFFSLTKEGLDAYEAAPYSNGSERYAGIMRAIERPSFDGGF</sequence>